<reference evidence="5" key="1">
    <citation type="submission" date="2016-04" db="EMBL/GenBank/DDBJ databases">
        <title>Complete Genome Sequences of Twelve Strains of a Stable Defined Moderately Diverse Mouse Microbiota 2 (sDMDMm2).</title>
        <authorList>
            <person name="Uchimura Y."/>
            <person name="Wyss M."/>
            <person name="Brugiroux S."/>
            <person name="Limenitakis J.P."/>
            <person name="Stecher B."/>
            <person name="McCoy K.D."/>
            <person name="Macpherson A.J."/>
        </authorList>
    </citation>
    <scope>NUCLEOTIDE SEQUENCE [LARGE SCALE GENOMIC DNA]</scope>
    <source>
        <strain evidence="5">I48</strain>
    </source>
</reference>
<keyword evidence="1" id="KW-0677">Repeat</keyword>
<dbReference type="PROSITE" id="PS50005">
    <property type="entry name" value="TPR"/>
    <property type="match status" value="5"/>
</dbReference>
<dbReference type="PANTHER" id="PTHR44858">
    <property type="entry name" value="TETRATRICOPEPTIDE REPEAT PROTEIN 6"/>
    <property type="match status" value="1"/>
</dbReference>
<evidence type="ECO:0000256" key="2">
    <source>
        <dbReference type="ARBA" id="ARBA00022803"/>
    </source>
</evidence>
<feature type="repeat" description="TPR" evidence="3">
    <location>
        <begin position="161"/>
        <end position="194"/>
    </location>
</feature>
<evidence type="ECO:0000256" key="1">
    <source>
        <dbReference type="ARBA" id="ARBA00022737"/>
    </source>
</evidence>
<feature type="repeat" description="TPR" evidence="3">
    <location>
        <begin position="228"/>
        <end position="261"/>
    </location>
</feature>
<dbReference type="Pfam" id="PF13414">
    <property type="entry name" value="TPR_11"/>
    <property type="match status" value="2"/>
</dbReference>
<dbReference type="Pfam" id="PF13428">
    <property type="entry name" value="TPR_14"/>
    <property type="match status" value="1"/>
</dbReference>
<evidence type="ECO:0000313" key="4">
    <source>
        <dbReference type="EMBL" id="ANU57426.1"/>
    </source>
</evidence>
<feature type="repeat" description="TPR" evidence="3">
    <location>
        <begin position="93"/>
        <end position="126"/>
    </location>
</feature>
<dbReference type="AlphaFoldDB" id="A0A1C7H0B5"/>
<accession>A0A1C7H0B5</accession>
<dbReference type="GO" id="GO:0046813">
    <property type="term" value="P:receptor-mediated virion attachment to host cell"/>
    <property type="evidence" value="ECO:0007669"/>
    <property type="project" value="TreeGrafter"/>
</dbReference>
<dbReference type="Proteomes" id="UP000092631">
    <property type="component" value="Chromosome"/>
</dbReference>
<keyword evidence="2 3" id="KW-0802">TPR repeat</keyword>
<dbReference type="GO" id="GO:0009279">
    <property type="term" value="C:cell outer membrane"/>
    <property type="evidence" value="ECO:0007669"/>
    <property type="project" value="TreeGrafter"/>
</dbReference>
<dbReference type="InterPro" id="IPR019734">
    <property type="entry name" value="TPR_rpt"/>
</dbReference>
<dbReference type="PANTHER" id="PTHR44858:SF1">
    <property type="entry name" value="UDP-N-ACETYLGLUCOSAMINE--PEPTIDE N-ACETYLGLUCOSAMINYLTRANSFERASE SPINDLY-RELATED"/>
    <property type="match status" value="1"/>
</dbReference>
<evidence type="ECO:0000313" key="5">
    <source>
        <dbReference type="Proteomes" id="UP000092631"/>
    </source>
</evidence>
<dbReference type="InterPro" id="IPR032675">
    <property type="entry name" value="LRR_dom_sf"/>
</dbReference>
<dbReference type="Pfam" id="PF00515">
    <property type="entry name" value="TPR_1"/>
    <property type="match status" value="1"/>
</dbReference>
<dbReference type="Gene3D" id="3.80.10.10">
    <property type="entry name" value="Ribonuclease Inhibitor"/>
    <property type="match status" value="1"/>
</dbReference>
<dbReference type="Gene3D" id="1.25.40.10">
    <property type="entry name" value="Tetratricopeptide repeat domain"/>
    <property type="match status" value="3"/>
</dbReference>
<organism evidence="4 5">
    <name type="scientific">Bacteroides caecimuris</name>
    <dbReference type="NCBI Taxonomy" id="1796613"/>
    <lineage>
        <taxon>Bacteria</taxon>
        <taxon>Pseudomonadati</taxon>
        <taxon>Bacteroidota</taxon>
        <taxon>Bacteroidia</taxon>
        <taxon>Bacteroidales</taxon>
        <taxon>Bacteroidaceae</taxon>
        <taxon>Bacteroides</taxon>
    </lineage>
</organism>
<dbReference type="OrthoDB" id="1050355at2"/>
<dbReference type="GeneID" id="82186976"/>
<dbReference type="SMART" id="SM00028">
    <property type="entry name" value="TPR"/>
    <property type="match status" value="5"/>
</dbReference>
<feature type="repeat" description="TPR" evidence="3">
    <location>
        <begin position="127"/>
        <end position="160"/>
    </location>
</feature>
<dbReference type="KEGG" id="bcae:A4V03_07490"/>
<keyword evidence="5" id="KW-1185">Reference proteome</keyword>
<dbReference type="InterPro" id="IPR011990">
    <property type="entry name" value="TPR-like_helical_dom_sf"/>
</dbReference>
<gene>
    <name evidence="4" type="ORF">A4V03_07490</name>
</gene>
<feature type="repeat" description="TPR" evidence="3">
    <location>
        <begin position="59"/>
        <end position="92"/>
    </location>
</feature>
<evidence type="ECO:0000256" key="3">
    <source>
        <dbReference type="PROSITE-ProRule" id="PRU00339"/>
    </source>
</evidence>
<dbReference type="EMBL" id="CP015401">
    <property type="protein sequence ID" value="ANU57426.1"/>
    <property type="molecule type" value="Genomic_DNA"/>
</dbReference>
<dbReference type="RefSeq" id="WP_065538502.1">
    <property type="nucleotide sequence ID" value="NZ_CAPUCN010000012.1"/>
</dbReference>
<name>A0A1C7H0B5_9BACE</name>
<dbReference type="InterPro" id="IPR050498">
    <property type="entry name" value="Ycf3"/>
</dbReference>
<dbReference type="SUPFAM" id="SSF48452">
    <property type="entry name" value="TPR-like"/>
    <property type="match status" value="1"/>
</dbReference>
<protein>
    <submittedName>
        <fullName evidence="4">Uncharacterized protein</fullName>
    </submittedName>
</protein>
<dbReference type="SUPFAM" id="SSF52047">
    <property type="entry name" value="RNI-like"/>
    <property type="match status" value="1"/>
</dbReference>
<sequence>MEKLAIVILLFVFSFMSYGQTNRSKQNSTSKDGVTDSIVWTLLIKPHIVYSSETVSDSAAAYYKKGTENFYSEDYKGAIEDYSKAIEFNPNYMAAYTNRGISKGESGDYKGAIVDYDKVISLDPDDAFVYCYRGAAKSRLGEMEGAVADFDKALTIDPAHTLAYLNRGTIKYVTGDYEGALSDYSKAIEIRPNAIFYLVRAAVKHEMGDYKGEIADYRQSFIYGTPNAALYDRLGRALYEQKQYEEALKVYDEGISAYPKDHDLYYGLEQACNQLSDKDKTANTVADTITFKIKSSLYLMATPGFEFIVSDGSRTEEIIGKGFAAGDSIKYEFSTDEERTVTIIGAVGNLLFASATNNLSYRNYLRKQGRKKTLVVFAEDVLQLDISKNKSLRHVLCRECRLSELDVTRNHGLEELDCSENQLKSLDVSRNKNLQVLFCTKNKLINIDVSHNLLLEELVCFDNDNLSLDVSANKNLEFLSCGGLLKEIDLTNNTELKELICRCKLTKLDLSKNKKLKKLRIDGNNLSAKELNFIFKALPTVDYYKDHTEIDFSDNPGTSDCDRSILEEKGWLSPDSNM</sequence>
<dbReference type="PROSITE" id="PS50293">
    <property type="entry name" value="TPR_REGION"/>
    <property type="match status" value="2"/>
</dbReference>
<proteinExistence type="predicted"/>